<dbReference type="GO" id="GO:0032259">
    <property type="term" value="P:methylation"/>
    <property type="evidence" value="ECO:0007669"/>
    <property type="project" value="UniProtKB-KW"/>
</dbReference>
<dbReference type="Gene3D" id="2.20.25.110">
    <property type="entry name" value="S-adenosyl-L-methionine-dependent methyltransferases"/>
    <property type="match status" value="1"/>
</dbReference>
<dbReference type="SUPFAM" id="SSF53335">
    <property type="entry name" value="S-adenosyl-L-methionine-dependent methyltransferases"/>
    <property type="match status" value="1"/>
</dbReference>
<dbReference type="EC" id="2.1.1.-" evidence="3"/>
<keyword evidence="4" id="KW-1185">Reference proteome</keyword>
<sequence>MSYTKMAFVYDVLMEDAPYEKWEQFADAMFKKFGNNITSVADLGCGTGQVTRRLAKTGYQVLGVDYSEDMLAYAQQAAAEENLLIQWFHQDLRELNGFKNLDAVVSFCDVINYITDLNELEVVFKNVNHMLNSDGLFLFDVHSMDHIENNLKEQTFAEIYDDLSYVWLCQAGESLGEVYHDLTFFVLDEEQYERFDETHHQRTYPINTYRELLKKSGFIMKGLYADFSTKETSYSSDDQRLFFVCQKNSR</sequence>
<accession>A0ABT7L8G4</accession>
<evidence type="ECO:0000313" key="3">
    <source>
        <dbReference type="EMBL" id="MDL4841475.1"/>
    </source>
</evidence>
<dbReference type="RefSeq" id="WP_285932761.1">
    <property type="nucleotide sequence ID" value="NZ_JASTZU010000041.1"/>
</dbReference>
<evidence type="ECO:0000256" key="1">
    <source>
        <dbReference type="ARBA" id="ARBA00022679"/>
    </source>
</evidence>
<dbReference type="Pfam" id="PF13649">
    <property type="entry name" value="Methyltransf_25"/>
    <property type="match status" value="1"/>
</dbReference>
<evidence type="ECO:0000259" key="2">
    <source>
        <dbReference type="Pfam" id="PF13649"/>
    </source>
</evidence>
<dbReference type="InterPro" id="IPR041698">
    <property type="entry name" value="Methyltransf_25"/>
</dbReference>
<organism evidence="3 4">
    <name type="scientific">Aquibacillus rhizosphaerae</name>
    <dbReference type="NCBI Taxonomy" id="3051431"/>
    <lineage>
        <taxon>Bacteria</taxon>
        <taxon>Bacillati</taxon>
        <taxon>Bacillota</taxon>
        <taxon>Bacilli</taxon>
        <taxon>Bacillales</taxon>
        <taxon>Bacillaceae</taxon>
        <taxon>Aquibacillus</taxon>
    </lineage>
</organism>
<dbReference type="InterPro" id="IPR029063">
    <property type="entry name" value="SAM-dependent_MTases_sf"/>
</dbReference>
<keyword evidence="3" id="KW-0489">Methyltransferase</keyword>
<comment type="caution">
    <text evidence="3">The sequence shown here is derived from an EMBL/GenBank/DDBJ whole genome shotgun (WGS) entry which is preliminary data.</text>
</comment>
<proteinExistence type="predicted"/>
<protein>
    <submittedName>
        <fullName evidence="3">Class I SAM-dependent methyltransferase</fullName>
        <ecNumber evidence="3">2.1.1.-</ecNumber>
    </submittedName>
</protein>
<feature type="domain" description="Methyltransferase" evidence="2">
    <location>
        <begin position="40"/>
        <end position="135"/>
    </location>
</feature>
<evidence type="ECO:0000313" key="4">
    <source>
        <dbReference type="Proteomes" id="UP001235343"/>
    </source>
</evidence>
<gene>
    <name evidence="3" type="ORF">QQS35_13590</name>
</gene>
<dbReference type="EMBL" id="JASTZU010000041">
    <property type="protein sequence ID" value="MDL4841475.1"/>
    <property type="molecule type" value="Genomic_DNA"/>
</dbReference>
<dbReference type="PANTHER" id="PTHR43861">
    <property type="entry name" value="TRANS-ACONITATE 2-METHYLTRANSFERASE-RELATED"/>
    <property type="match status" value="1"/>
</dbReference>
<dbReference type="Proteomes" id="UP001235343">
    <property type="component" value="Unassembled WGS sequence"/>
</dbReference>
<keyword evidence="1 3" id="KW-0808">Transferase</keyword>
<dbReference type="Gene3D" id="3.40.50.150">
    <property type="entry name" value="Vaccinia Virus protein VP39"/>
    <property type="match status" value="1"/>
</dbReference>
<reference evidence="3 4" key="1">
    <citation type="submission" date="2023-06" db="EMBL/GenBank/DDBJ databases">
        <title>Aquibacillus rhizosphaerae LR5S19.</title>
        <authorList>
            <person name="Sun J.-Q."/>
        </authorList>
    </citation>
    <scope>NUCLEOTIDE SEQUENCE [LARGE SCALE GENOMIC DNA]</scope>
    <source>
        <strain evidence="3 4">LR5S19</strain>
    </source>
</reference>
<dbReference type="GO" id="GO:0008168">
    <property type="term" value="F:methyltransferase activity"/>
    <property type="evidence" value="ECO:0007669"/>
    <property type="project" value="UniProtKB-KW"/>
</dbReference>
<dbReference type="CDD" id="cd02440">
    <property type="entry name" value="AdoMet_MTases"/>
    <property type="match status" value="1"/>
</dbReference>
<name>A0ABT7L8G4_9BACI</name>